<dbReference type="AlphaFoldDB" id="A0A8S3T5G8"/>
<name>A0A8S3T5G8_MYTED</name>
<evidence type="ECO:0000313" key="9">
    <source>
        <dbReference type="EMBL" id="CAG2226748.1"/>
    </source>
</evidence>
<feature type="domain" description="Sushi" evidence="8">
    <location>
        <begin position="172"/>
        <end position="238"/>
    </location>
</feature>
<dbReference type="PANTHER" id="PTHR19325:SF560">
    <property type="entry name" value="SUSHI, VON WILLEBRAND FACTOR TYPE A, EGF AND PENTRAXIN DOMAIN-CONTAINING PROTEIN 1"/>
    <property type="match status" value="1"/>
</dbReference>
<dbReference type="Pfam" id="PF00084">
    <property type="entry name" value="Sushi"/>
    <property type="match status" value="5"/>
</dbReference>
<comment type="caution">
    <text evidence="9">The sequence shown here is derived from an EMBL/GenBank/DDBJ whole genome shotgun (WGS) entry which is preliminary data.</text>
</comment>
<feature type="domain" description="Sushi" evidence="8">
    <location>
        <begin position="383"/>
        <end position="442"/>
    </location>
</feature>
<dbReference type="InterPro" id="IPR035976">
    <property type="entry name" value="Sushi/SCR/CCP_sf"/>
</dbReference>
<feature type="domain" description="Sushi" evidence="8">
    <location>
        <begin position="443"/>
        <end position="502"/>
    </location>
</feature>
<accession>A0A8S3T5G8</accession>
<protein>
    <submittedName>
        <fullName evidence="9">CSMD</fullName>
    </submittedName>
</protein>
<evidence type="ECO:0000313" key="10">
    <source>
        <dbReference type="Proteomes" id="UP000683360"/>
    </source>
</evidence>
<keyword evidence="7" id="KW-0732">Signal</keyword>
<feature type="chain" id="PRO_5035733030" evidence="7">
    <location>
        <begin position="23"/>
        <end position="566"/>
    </location>
</feature>
<dbReference type="OrthoDB" id="6158054at2759"/>
<evidence type="ECO:0000256" key="7">
    <source>
        <dbReference type="SAM" id="SignalP"/>
    </source>
</evidence>
<reference evidence="9" key="1">
    <citation type="submission" date="2021-03" db="EMBL/GenBank/DDBJ databases">
        <authorList>
            <person name="Bekaert M."/>
        </authorList>
    </citation>
    <scope>NUCLEOTIDE SEQUENCE</scope>
</reference>
<proteinExistence type="predicted"/>
<keyword evidence="2" id="KW-0677">Repeat</keyword>
<comment type="caution">
    <text evidence="5">Lacks conserved residue(s) required for the propagation of feature annotation.</text>
</comment>
<evidence type="ECO:0000256" key="3">
    <source>
        <dbReference type="ARBA" id="ARBA00023157"/>
    </source>
</evidence>
<keyword evidence="3" id="KW-1015">Disulfide bond</keyword>
<organism evidence="9 10">
    <name type="scientific">Mytilus edulis</name>
    <name type="common">Blue mussel</name>
    <dbReference type="NCBI Taxonomy" id="6550"/>
    <lineage>
        <taxon>Eukaryota</taxon>
        <taxon>Metazoa</taxon>
        <taxon>Spiralia</taxon>
        <taxon>Lophotrochozoa</taxon>
        <taxon>Mollusca</taxon>
        <taxon>Bivalvia</taxon>
        <taxon>Autobranchia</taxon>
        <taxon>Pteriomorphia</taxon>
        <taxon>Mytilida</taxon>
        <taxon>Mytiloidea</taxon>
        <taxon>Mytilidae</taxon>
        <taxon>Mytilinae</taxon>
        <taxon>Mytilus</taxon>
    </lineage>
</organism>
<evidence type="ECO:0000256" key="4">
    <source>
        <dbReference type="ARBA" id="ARBA00023180"/>
    </source>
</evidence>
<evidence type="ECO:0000256" key="6">
    <source>
        <dbReference type="SAM" id="MobiDB-lite"/>
    </source>
</evidence>
<dbReference type="SUPFAM" id="SSF57535">
    <property type="entry name" value="Complement control module/SCR domain"/>
    <property type="match status" value="4"/>
</dbReference>
<dbReference type="InterPro" id="IPR050350">
    <property type="entry name" value="Compl-Cell_Adhes-Reg"/>
</dbReference>
<feature type="compositionally biased region" description="Basic and acidic residues" evidence="6">
    <location>
        <begin position="526"/>
        <end position="536"/>
    </location>
</feature>
<dbReference type="Gene3D" id="2.10.70.10">
    <property type="entry name" value="Complement Module, domain 1"/>
    <property type="match status" value="4"/>
</dbReference>
<dbReference type="PROSITE" id="PS50923">
    <property type="entry name" value="SUSHI"/>
    <property type="match status" value="4"/>
</dbReference>
<dbReference type="PANTHER" id="PTHR19325">
    <property type="entry name" value="COMPLEMENT COMPONENT-RELATED SUSHI DOMAIN-CONTAINING"/>
    <property type="match status" value="1"/>
</dbReference>
<evidence type="ECO:0000256" key="5">
    <source>
        <dbReference type="PROSITE-ProRule" id="PRU00302"/>
    </source>
</evidence>
<gene>
    <name evidence="9" type="ORF">MEDL_39811</name>
</gene>
<evidence type="ECO:0000256" key="1">
    <source>
        <dbReference type="ARBA" id="ARBA00022659"/>
    </source>
</evidence>
<dbReference type="Proteomes" id="UP000683360">
    <property type="component" value="Unassembled WGS sequence"/>
</dbReference>
<keyword evidence="10" id="KW-1185">Reference proteome</keyword>
<keyword evidence="4" id="KW-0325">Glycoprotein</keyword>
<evidence type="ECO:0000259" key="8">
    <source>
        <dbReference type="PROSITE" id="PS50923"/>
    </source>
</evidence>
<feature type="region of interest" description="Disordered" evidence="6">
    <location>
        <begin position="519"/>
        <end position="551"/>
    </location>
</feature>
<keyword evidence="1 5" id="KW-0768">Sushi</keyword>
<dbReference type="SMART" id="SM00032">
    <property type="entry name" value="CCP"/>
    <property type="match status" value="4"/>
</dbReference>
<feature type="compositionally biased region" description="Basic residues" evidence="6">
    <location>
        <begin position="537"/>
        <end position="551"/>
    </location>
</feature>
<evidence type="ECO:0000256" key="2">
    <source>
        <dbReference type="ARBA" id="ARBA00022737"/>
    </source>
</evidence>
<dbReference type="InterPro" id="IPR000436">
    <property type="entry name" value="Sushi_SCR_CCP_dom"/>
</dbReference>
<dbReference type="CDD" id="cd00033">
    <property type="entry name" value="CCP"/>
    <property type="match status" value="4"/>
</dbReference>
<feature type="signal peptide" evidence="7">
    <location>
        <begin position="1"/>
        <end position="22"/>
    </location>
</feature>
<feature type="domain" description="Sushi" evidence="8">
    <location>
        <begin position="279"/>
        <end position="338"/>
    </location>
</feature>
<sequence>MFAKQIIIGLAVAVIFEQETDAACSLPTELTNRQWKYTYTDVQNTEQTSTVTFGTTTINAGISFNALGTIIDEWNCISSLQISDTVSVAAFKSSVHYSDFNEKNRWLYMYVDSTIYPKERIYNPLVQPDEDGDVCSTFCSYADPKPNIRTLEKEGTSDVLPNDASLCEPCGDSCEKVPIVCTVSETVPFATGPTDGSYNYLEKITYSCNIGYEMQSGDLERICQDDGTWSGIPLVCAPIVCIVPETVDFATGPTDGSYNYLDKITYSCNRGYEVQSAPIVCIVPETVNFSTGPTDGSYNYLDKITYSCNRGYEVQSGDLERSCQDDKTWSGSPPVCAPIVCIVPETVDFATGPADGSYTYLDKITYSCNTGYEVQSGNLEPQIVCVVPKKVEFAIGPTDGSYNYMETITYSCIPGYEIQSGDLERTCQADGTWCGILPVCVPVSCTDPGNGQFTKEKPVSSYIFRDSVTYTCLTGYEVQYGDLERSCQADGTWSGNPPVCKISLKYLCAILFELMETEDSSEEESDSRSSEGSYEKQKHKKDKGKKKKLSKTLKALLKRCRNEHHH</sequence>
<dbReference type="EMBL" id="CAJPWZ010001933">
    <property type="protein sequence ID" value="CAG2226748.1"/>
    <property type="molecule type" value="Genomic_DNA"/>
</dbReference>